<evidence type="ECO:0000313" key="1">
    <source>
        <dbReference type="EMBL" id="EGO29348.1"/>
    </source>
</evidence>
<organism>
    <name type="scientific">Serpula lacrymans var. lacrymans (strain S7.9)</name>
    <name type="common">Dry rot fungus</name>
    <dbReference type="NCBI Taxonomy" id="578457"/>
    <lineage>
        <taxon>Eukaryota</taxon>
        <taxon>Fungi</taxon>
        <taxon>Dikarya</taxon>
        <taxon>Basidiomycota</taxon>
        <taxon>Agaricomycotina</taxon>
        <taxon>Agaricomycetes</taxon>
        <taxon>Agaricomycetidae</taxon>
        <taxon>Boletales</taxon>
        <taxon>Coniophorineae</taxon>
        <taxon>Serpulaceae</taxon>
        <taxon>Serpula</taxon>
    </lineage>
</organism>
<dbReference type="AlphaFoldDB" id="F8NGG1"/>
<protein>
    <submittedName>
        <fullName evidence="1">Uncharacterized protein</fullName>
    </submittedName>
</protein>
<dbReference type="HOGENOM" id="CLU_2887195_0_0_1"/>
<reference evidence="1" key="1">
    <citation type="submission" date="2011-04" db="EMBL/GenBank/DDBJ databases">
        <title>Evolution of plant cell wall degrading machinery underlies the functional diversity of forest fungi.</title>
        <authorList>
            <consortium name="US DOE Joint Genome Institute (JGI-PGF)"/>
            <person name="Eastwood D.C."/>
            <person name="Floudas D."/>
            <person name="Binder M."/>
            <person name="Majcherczyk A."/>
            <person name="Schneider P."/>
            <person name="Aerts A."/>
            <person name="Asiegbu F.O."/>
            <person name="Baker S.E."/>
            <person name="Barry K."/>
            <person name="Bendiksby M."/>
            <person name="Blumentritt M."/>
            <person name="Coutinho P.M."/>
            <person name="Cullen D."/>
            <person name="Cullen D."/>
            <person name="Gathman A."/>
            <person name="Goodell B."/>
            <person name="Henrissat B."/>
            <person name="Ihrmark K."/>
            <person name="Kauserud H."/>
            <person name="Kohler A."/>
            <person name="LaButti K."/>
            <person name="Lapidus A."/>
            <person name="Lavin J.L."/>
            <person name="Lee Y.-H."/>
            <person name="Lindquist E."/>
            <person name="Lilly W."/>
            <person name="Lucas S."/>
            <person name="Morin E."/>
            <person name="Murat C."/>
            <person name="Oguiza J.A."/>
            <person name="Park J."/>
            <person name="Pisabarro A.G."/>
            <person name="Riley R."/>
            <person name="Rosling A."/>
            <person name="Salamov A."/>
            <person name="Schmidt O."/>
            <person name="Schmutz J."/>
            <person name="Skrede I."/>
            <person name="Stenlid J."/>
            <person name="Wiebenga A."/>
            <person name="Xie X."/>
            <person name="Kues U."/>
            <person name="Hibbett D.S."/>
            <person name="Hoffmeister D."/>
            <person name="Hogberg N."/>
            <person name="Martin F."/>
            <person name="Grigoriev I.V."/>
            <person name="Watkinson S.C."/>
        </authorList>
    </citation>
    <scope>NUCLEOTIDE SEQUENCE</scope>
    <source>
        <strain evidence="1">S7.9</strain>
    </source>
</reference>
<dbReference type="GeneID" id="18810745"/>
<proteinExistence type="predicted"/>
<sequence>MIRKGPSDNFLFKIKGPSRHSLLRWVRLKFLGVSTDKCMLVPIQTDYMGRRKDRAREDVVKTA</sequence>
<accession>F8NGG1</accession>
<dbReference type="RefSeq" id="XP_007313590.1">
    <property type="nucleotide sequence ID" value="XM_007313528.1"/>
</dbReference>
<dbReference type="Proteomes" id="UP000008064">
    <property type="component" value="Unassembled WGS sequence"/>
</dbReference>
<dbReference type="EMBL" id="GL945429">
    <property type="protein sequence ID" value="EGO29348.1"/>
    <property type="molecule type" value="Genomic_DNA"/>
</dbReference>
<dbReference type="KEGG" id="sla:SERLADRAFT_378070"/>
<name>F8NGG1_SERL9</name>
<gene>
    <name evidence="1" type="ORF">SERLADRAFT_378070</name>
</gene>